<dbReference type="InterPro" id="IPR040122">
    <property type="entry name" value="Importin_beta"/>
</dbReference>
<organism evidence="9 10">
    <name type="scientific">Pristionchus entomophagus</name>
    <dbReference type="NCBI Taxonomy" id="358040"/>
    <lineage>
        <taxon>Eukaryota</taxon>
        <taxon>Metazoa</taxon>
        <taxon>Ecdysozoa</taxon>
        <taxon>Nematoda</taxon>
        <taxon>Chromadorea</taxon>
        <taxon>Rhabditida</taxon>
        <taxon>Rhabditina</taxon>
        <taxon>Diplogasteromorpha</taxon>
        <taxon>Diplogasteroidea</taxon>
        <taxon>Neodiplogasteridae</taxon>
        <taxon>Pristionchus</taxon>
    </lineage>
</organism>
<dbReference type="Pfam" id="PF25780">
    <property type="entry name" value="TPR_IPO5"/>
    <property type="match status" value="1"/>
</dbReference>
<evidence type="ECO:0000256" key="4">
    <source>
        <dbReference type="ARBA" id="ARBA00022490"/>
    </source>
</evidence>
<keyword evidence="7" id="KW-0539">Nucleus</keyword>
<reference evidence="9" key="1">
    <citation type="submission" date="2023-10" db="EMBL/GenBank/DDBJ databases">
        <title>Genome assembly of Pristionchus species.</title>
        <authorList>
            <person name="Yoshida K."/>
            <person name="Sommer R.J."/>
        </authorList>
    </citation>
    <scope>NUCLEOTIDE SEQUENCE</scope>
    <source>
        <strain evidence="9">RS0144</strain>
    </source>
</reference>
<evidence type="ECO:0000256" key="6">
    <source>
        <dbReference type="ARBA" id="ARBA00022927"/>
    </source>
</evidence>
<dbReference type="InterPro" id="IPR057672">
    <property type="entry name" value="TPR_IPO4/5"/>
</dbReference>
<gene>
    <name evidence="9" type="ORF">PENTCL1PPCAC_28091</name>
</gene>
<keyword evidence="4" id="KW-0963">Cytoplasm</keyword>
<dbReference type="InterPro" id="IPR016024">
    <property type="entry name" value="ARM-type_fold"/>
</dbReference>
<evidence type="ECO:0000256" key="5">
    <source>
        <dbReference type="ARBA" id="ARBA00022737"/>
    </source>
</evidence>
<comment type="caution">
    <text evidence="9">The sequence shown here is derived from an EMBL/GenBank/DDBJ whole genome shotgun (WGS) entry which is preliminary data.</text>
</comment>
<keyword evidence="10" id="KW-1185">Reference proteome</keyword>
<dbReference type="InterPro" id="IPR011989">
    <property type="entry name" value="ARM-like"/>
</dbReference>
<dbReference type="GO" id="GO:0006606">
    <property type="term" value="P:protein import into nucleus"/>
    <property type="evidence" value="ECO:0007669"/>
    <property type="project" value="InterPro"/>
</dbReference>
<dbReference type="Gene3D" id="1.25.10.10">
    <property type="entry name" value="Leucine-rich Repeat Variant"/>
    <property type="match status" value="1"/>
</dbReference>
<feature type="non-terminal residue" evidence="9">
    <location>
        <position position="1"/>
    </location>
</feature>
<evidence type="ECO:0000313" key="9">
    <source>
        <dbReference type="EMBL" id="GMT05917.1"/>
    </source>
</evidence>
<dbReference type="PANTHER" id="PTHR10527">
    <property type="entry name" value="IMPORTIN BETA"/>
    <property type="match status" value="1"/>
</dbReference>
<keyword evidence="3" id="KW-0813">Transport</keyword>
<dbReference type="Proteomes" id="UP001432027">
    <property type="component" value="Unassembled WGS sequence"/>
</dbReference>
<feature type="domain" description="IPO4/5-like TPR repeats" evidence="8">
    <location>
        <begin position="94"/>
        <end position="252"/>
    </location>
</feature>
<evidence type="ECO:0000259" key="8">
    <source>
        <dbReference type="Pfam" id="PF25780"/>
    </source>
</evidence>
<evidence type="ECO:0000313" key="10">
    <source>
        <dbReference type="Proteomes" id="UP001432027"/>
    </source>
</evidence>
<comment type="subcellular location">
    <subcellularLocation>
        <location evidence="2">Cytoplasm</location>
    </subcellularLocation>
    <subcellularLocation>
        <location evidence="1">Nucleus</location>
    </subcellularLocation>
</comment>
<dbReference type="SUPFAM" id="SSF48371">
    <property type="entry name" value="ARM repeat"/>
    <property type="match status" value="1"/>
</dbReference>
<protein>
    <recommendedName>
        <fullName evidence="8">IPO4/5-like TPR repeats domain-containing protein</fullName>
    </recommendedName>
</protein>
<evidence type="ECO:0000256" key="7">
    <source>
        <dbReference type="ARBA" id="ARBA00023242"/>
    </source>
</evidence>
<sequence length="295" mass="33305">EAFHALLTAMMHTEDELQIPFLNQYEAFPQDKKLHLLWSIYTYPGVAEEPRSLALILLRRLLSSSWVQIVSVWRYDNLTQFCNALIIAAHTEPSDIVREKLAELMGEVARRRIDVNTGAQKWTEMTQFLQFCASSDYTPLKQTALSIIADVPNVFGNATRSCVPGLKAFFERCLHDQTVRSAALKAYVSFLIECDHDFETIESLGTLTPTAIEVCVLMATTEGVDDIPLQCISSLADSLPSVLQPHLSAVISLCSQIIHNTEKEESHRHSAMDLLTFLFENAHEDPLQERWNNIV</sequence>
<dbReference type="GO" id="GO:0005737">
    <property type="term" value="C:cytoplasm"/>
    <property type="evidence" value="ECO:0007669"/>
    <property type="project" value="UniProtKB-SubCell"/>
</dbReference>
<evidence type="ECO:0000256" key="1">
    <source>
        <dbReference type="ARBA" id="ARBA00004123"/>
    </source>
</evidence>
<keyword evidence="6" id="KW-0653">Protein transport</keyword>
<dbReference type="AlphaFoldDB" id="A0AAV5UG45"/>
<evidence type="ECO:0000256" key="3">
    <source>
        <dbReference type="ARBA" id="ARBA00022448"/>
    </source>
</evidence>
<accession>A0AAV5UG45</accession>
<proteinExistence type="predicted"/>
<evidence type="ECO:0000256" key="2">
    <source>
        <dbReference type="ARBA" id="ARBA00004496"/>
    </source>
</evidence>
<dbReference type="EMBL" id="BTSX01000006">
    <property type="protein sequence ID" value="GMT05917.1"/>
    <property type="molecule type" value="Genomic_DNA"/>
</dbReference>
<keyword evidence="5" id="KW-0677">Repeat</keyword>
<name>A0AAV5UG45_9BILA</name>